<dbReference type="Pfam" id="PF12697">
    <property type="entry name" value="Abhydrolase_6"/>
    <property type="match status" value="1"/>
</dbReference>
<protein>
    <submittedName>
        <fullName evidence="3">Alpha/beta hydrolase family protein</fullName>
    </submittedName>
</protein>
<feature type="signal peptide" evidence="1">
    <location>
        <begin position="1"/>
        <end position="21"/>
    </location>
</feature>
<dbReference type="InterPro" id="IPR000073">
    <property type="entry name" value="AB_hydrolase_1"/>
</dbReference>
<reference evidence="3 4" key="1">
    <citation type="submission" date="2016-01" db="EMBL/GenBank/DDBJ databases">
        <authorList>
            <person name="Oliw E.H."/>
        </authorList>
    </citation>
    <scope>NUCLEOTIDE SEQUENCE [LARGE SCALE GENOMIC DNA]</scope>
    <source>
        <strain evidence="3">LMG 22029</strain>
    </source>
</reference>
<accession>A0A158G6A4</accession>
<feature type="domain" description="AB hydrolase-1" evidence="2">
    <location>
        <begin position="84"/>
        <end position="374"/>
    </location>
</feature>
<dbReference type="GO" id="GO:0016787">
    <property type="term" value="F:hydrolase activity"/>
    <property type="evidence" value="ECO:0007669"/>
    <property type="project" value="UniProtKB-KW"/>
</dbReference>
<dbReference type="InterPro" id="IPR050228">
    <property type="entry name" value="Carboxylesterase_BioH"/>
</dbReference>
<dbReference type="RefSeq" id="WP_060818885.1">
    <property type="nucleotide sequence ID" value="NZ_FCOC02000005.1"/>
</dbReference>
<evidence type="ECO:0000256" key="1">
    <source>
        <dbReference type="SAM" id="SignalP"/>
    </source>
</evidence>
<evidence type="ECO:0000313" key="4">
    <source>
        <dbReference type="Proteomes" id="UP000054893"/>
    </source>
</evidence>
<evidence type="ECO:0000313" key="3">
    <source>
        <dbReference type="EMBL" id="SAL27572.1"/>
    </source>
</evidence>
<dbReference type="Gene3D" id="3.40.50.1820">
    <property type="entry name" value="alpha/beta hydrolase"/>
    <property type="match status" value="1"/>
</dbReference>
<evidence type="ECO:0000259" key="2">
    <source>
        <dbReference type="Pfam" id="PF12697"/>
    </source>
</evidence>
<dbReference type="SUPFAM" id="SSF53474">
    <property type="entry name" value="alpha/beta-Hydrolases"/>
    <property type="match status" value="1"/>
</dbReference>
<keyword evidence="1" id="KW-0732">Signal</keyword>
<dbReference type="InterPro" id="IPR029058">
    <property type="entry name" value="AB_hydrolase_fold"/>
</dbReference>
<dbReference type="CDD" id="cd12809">
    <property type="entry name" value="Esterase_713_like-2"/>
    <property type="match status" value="1"/>
</dbReference>
<dbReference type="PANTHER" id="PTHR43194:SF4">
    <property type="entry name" value="AB HYDROLASE-1 DOMAIN-CONTAINING PROTEIN"/>
    <property type="match status" value="1"/>
</dbReference>
<dbReference type="EMBL" id="FCOC02000005">
    <property type="protein sequence ID" value="SAL27572.1"/>
    <property type="molecule type" value="Genomic_DNA"/>
</dbReference>
<dbReference type="Proteomes" id="UP000054893">
    <property type="component" value="Unassembled WGS sequence"/>
</dbReference>
<proteinExistence type="predicted"/>
<dbReference type="PANTHER" id="PTHR43194">
    <property type="entry name" value="HYDROLASE ALPHA/BETA FOLD FAMILY"/>
    <property type="match status" value="1"/>
</dbReference>
<feature type="chain" id="PRO_5007810424" evidence="1">
    <location>
        <begin position="22"/>
        <end position="393"/>
    </location>
</feature>
<organism evidence="3 4">
    <name type="scientific">Caballeronia sordidicola</name>
    <name type="common">Burkholderia sordidicola</name>
    <dbReference type="NCBI Taxonomy" id="196367"/>
    <lineage>
        <taxon>Bacteria</taxon>
        <taxon>Pseudomonadati</taxon>
        <taxon>Pseudomonadota</taxon>
        <taxon>Betaproteobacteria</taxon>
        <taxon>Burkholderiales</taxon>
        <taxon>Burkholderiaceae</taxon>
        <taxon>Caballeronia</taxon>
    </lineage>
</organism>
<keyword evidence="3" id="KW-0378">Hydrolase</keyword>
<dbReference type="OrthoDB" id="7820973at2"/>
<sequence length="393" mass="43094">MRFISKSVAITIFAASLTVLSVGKNALGAPYTPVKISGGPISIASEGNFFVPGTYTQSDQGERMHGQMYVQYQIPAHQTHKYPLLMIHGGGQTGAGFYETPDGREGWATYFLSKGYAVYVVDQVGRGRSGYFADSYGPTRKPDTAYSMKWFSRPQDAPLYPQASRHDQWPGSGHPGDEAFDQFFSSQVEDMVDLAKNEQLNRSAIDALVDEIGPVVLVTHSQSGPIGWGAANDRPEKIKAVIAVESSGPPFYNVVDTGKQDPFVYESKVARPFGVTVTPLNYDPPVSNVDDLHPVLQKDADSPDTVRCWLQNLPVHQLRNLSRVPVLMLGSAASYHVPFDACTTAFLRQAGVTVDFIRLPDVGQHGNGHFVMLEKNSLESAKFLDGWIRKHAN</sequence>
<name>A0A158G6A4_CABSO</name>
<dbReference type="AlphaFoldDB" id="A0A158G6A4"/>
<gene>
    <name evidence="3" type="ORF">AWB64_02285</name>
</gene>